<keyword evidence="2" id="KW-1185">Reference proteome</keyword>
<evidence type="ECO:0000313" key="1">
    <source>
        <dbReference type="EMBL" id="GGZ95825.1"/>
    </source>
</evidence>
<organism evidence="1 2">
    <name type="scientific">Novosphingobium arvoryzae</name>
    <dbReference type="NCBI Taxonomy" id="1256514"/>
    <lineage>
        <taxon>Bacteria</taxon>
        <taxon>Pseudomonadati</taxon>
        <taxon>Pseudomonadota</taxon>
        <taxon>Alphaproteobacteria</taxon>
        <taxon>Sphingomonadales</taxon>
        <taxon>Sphingomonadaceae</taxon>
        <taxon>Novosphingobium</taxon>
    </lineage>
</organism>
<reference evidence="1" key="2">
    <citation type="submission" date="2020-09" db="EMBL/GenBank/DDBJ databases">
        <authorList>
            <person name="Sun Q."/>
            <person name="Kim S."/>
        </authorList>
    </citation>
    <scope>NUCLEOTIDE SEQUENCE</scope>
    <source>
        <strain evidence="1">KCTC 32422</strain>
    </source>
</reference>
<proteinExistence type="predicted"/>
<accession>A0A918VEX3</accession>
<name>A0A918VEX3_9SPHN</name>
<protein>
    <submittedName>
        <fullName evidence="1">Iron-sulfur cluster scaffold-like protein</fullName>
    </submittedName>
</protein>
<sequence length="140" mass="14200">MASAARLYSPEVLALATSLANWPLTADLPLTGSARSPACGSTLTVALALDDHGRVARIGLKAQACAIGQAAAAIFASHAAGADRAAITRTLAALEGWLTASGPQPDWPGLDAIAPARDFPGRHGAMLLPWRAALEALPTA</sequence>
<reference evidence="1" key="1">
    <citation type="journal article" date="2014" name="Int. J. Syst. Evol. Microbiol.">
        <title>Complete genome sequence of Corynebacterium casei LMG S-19264T (=DSM 44701T), isolated from a smear-ripened cheese.</title>
        <authorList>
            <consortium name="US DOE Joint Genome Institute (JGI-PGF)"/>
            <person name="Walter F."/>
            <person name="Albersmeier A."/>
            <person name="Kalinowski J."/>
            <person name="Ruckert C."/>
        </authorList>
    </citation>
    <scope>NUCLEOTIDE SEQUENCE</scope>
    <source>
        <strain evidence="1">KCTC 32422</strain>
    </source>
</reference>
<gene>
    <name evidence="1" type="primary">nifU</name>
    <name evidence="1" type="ORF">GCM10011617_15340</name>
</gene>
<dbReference type="RefSeq" id="WP_189540142.1">
    <property type="nucleotide sequence ID" value="NZ_BMZD01000003.1"/>
</dbReference>
<dbReference type="EMBL" id="BMZD01000003">
    <property type="protein sequence ID" value="GGZ95825.1"/>
    <property type="molecule type" value="Genomic_DNA"/>
</dbReference>
<comment type="caution">
    <text evidence="1">The sequence shown here is derived from an EMBL/GenBank/DDBJ whole genome shotgun (WGS) entry which is preliminary data.</text>
</comment>
<dbReference type="SUPFAM" id="SSF82649">
    <property type="entry name" value="SufE/NifU"/>
    <property type="match status" value="1"/>
</dbReference>
<dbReference type="AlphaFoldDB" id="A0A918VEX3"/>
<evidence type="ECO:0000313" key="2">
    <source>
        <dbReference type="Proteomes" id="UP000634139"/>
    </source>
</evidence>
<dbReference type="Proteomes" id="UP000634139">
    <property type="component" value="Unassembled WGS sequence"/>
</dbReference>
<dbReference type="Gene3D" id="3.90.1010.10">
    <property type="match status" value="1"/>
</dbReference>